<gene>
    <name evidence="2" type="ORF">ACFO6Q_01850</name>
</gene>
<protein>
    <recommendedName>
        <fullName evidence="4">Sel1 repeat family protein</fullName>
    </recommendedName>
</protein>
<reference evidence="3" key="1">
    <citation type="journal article" date="2019" name="Int. J. Syst. Evol. Microbiol.">
        <title>The Global Catalogue of Microorganisms (GCM) 10K type strain sequencing project: providing services to taxonomists for standard genome sequencing and annotation.</title>
        <authorList>
            <consortium name="The Broad Institute Genomics Platform"/>
            <consortium name="The Broad Institute Genome Sequencing Center for Infectious Disease"/>
            <person name="Wu L."/>
            <person name="Ma J."/>
        </authorList>
    </citation>
    <scope>NUCLEOTIDE SEQUENCE [LARGE SCALE GENOMIC DNA]</scope>
    <source>
        <strain evidence="3">CCUG 30340</strain>
    </source>
</reference>
<dbReference type="RefSeq" id="WP_380018784.1">
    <property type="nucleotide sequence ID" value="NZ_JBHSHD010000002.1"/>
</dbReference>
<dbReference type="SUPFAM" id="SSF81901">
    <property type="entry name" value="HCP-like"/>
    <property type="match status" value="1"/>
</dbReference>
<proteinExistence type="predicted"/>
<accession>A0ABV9QQD2</accession>
<evidence type="ECO:0000313" key="3">
    <source>
        <dbReference type="Proteomes" id="UP001595886"/>
    </source>
</evidence>
<dbReference type="Gene3D" id="1.25.40.10">
    <property type="entry name" value="Tetratricopeptide repeat domain"/>
    <property type="match status" value="1"/>
</dbReference>
<dbReference type="InterPro" id="IPR011990">
    <property type="entry name" value="TPR-like_helical_dom_sf"/>
</dbReference>
<organism evidence="2 3">
    <name type="scientific">Dokdonella ginsengisoli</name>
    <dbReference type="NCBI Taxonomy" id="363846"/>
    <lineage>
        <taxon>Bacteria</taxon>
        <taxon>Pseudomonadati</taxon>
        <taxon>Pseudomonadota</taxon>
        <taxon>Gammaproteobacteria</taxon>
        <taxon>Lysobacterales</taxon>
        <taxon>Rhodanobacteraceae</taxon>
        <taxon>Dokdonella</taxon>
    </lineage>
</organism>
<name>A0ABV9QQD2_9GAMM</name>
<feature type="signal peptide" evidence="1">
    <location>
        <begin position="1"/>
        <end position="22"/>
    </location>
</feature>
<dbReference type="InterPro" id="IPR006597">
    <property type="entry name" value="Sel1-like"/>
</dbReference>
<sequence>MTPTNRWLALMLLAGCTSTALAAQTGLREDNPQIFESEGFLNGHQDMAWRNSGMFEYKRQRYADAARYFRDAAYFGDKPSQAMLAMMLWNGDGIDADRAQAYAWIDLAAERGYESFVATREKFWAAMNEDERSKALEFGRGLYEKYGDEHANKRLEFEMERSKRQITGSRLGRPGTLVVNVRGPDGRRLRSVDGSLFYSAKYWKPENYRAWQDQRWDLPEGKVEVGPVQPAAEPE</sequence>
<dbReference type="EMBL" id="JBHSHD010000002">
    <property type="protein sequence ID" value="MFC4819046.1"/>
    <property type="molecule type" value="Genomic_DNA"/>
</dbReference>
<keyword evidence="1" id="KW-0732">Signal</keyword>
<evidence type="ECO:0000313" key="2">
    <source>
        <dbReference type="EMBL" id="MFC4819046.1"/>
    </source>
</evidence>
<evidence type="ECO:0000256" key="1">
    <source>
        <dbReference type="SAM" id="SignalP"/>
    </source>
</evidence>
<keyword evidence="3" id="KW-1185">Reference proteome</keyword>
<dbReference type="Proteomes" id="UP001595886">
    <property type="component" value="Unassembled WGS sequence"/>
</dbReference>
<comment type="caution">
    <text evidence="2">The sequence shown here is derived from an EMBL/GenBank/DDBJ whole genome shotgun (WGS) entry which is preliminary data.</text>
</comment>
<evidence type="ECO:0008006" key="4">
    <source>
        <dbReference type="Google" id="ProtNLM"/>
    </source>
</evidence>
<feature type="chain" id="PRO_5046517315" description="Sel1 repeat family protein" evidence="1">
    <location>
        <begin position="23"/>
        <end position="235"/>
    </location>
</feature>
<dbReference type="SMART" id="SM00671">
    <property type="entry name" value="SEL1"/>
    <property type="match status" value="1"/>
</dbReference>